<dbReference type="InterPro" id="IPR049557">
    <property type="entry name" value="Transketolase_CS"/>
</dbReference>
<dbReference type="PANTHER" id="PTHR47514">
    <property type="entry name" value="TRANSKETOLASE N-TERMINAL SECTION-RELATED"/>
    <property type="match status" value="1"/>
</dbReference>
<evidence type="ECO:0000256" key="3">
    <source>
        <dbReference type="ARBA" id="ARBA00022679"/>
    </source>
</evidence>
<dbReference type="EMBL" id="CP121689">
    <property type="protein sequence ID" value="WZL76405.1"/>
    <property type="molecule type" value="Genomic_DNA"/>
</dbReference>
<evidence type="ECO:0000313" key="7">
    <source>
        <dbReference type="EMBL" id="WZL76405.1"/>
    </source>
</evidence>
<evidence type="ECO:0000313" key="8">
    <source>
        <dbReference type="Proteomes" id="UP001461341"/>
    </source>
</evidence>
<proteinExistence type="inferred from homology"/>
<organism evidence="7 8">
    <name type="scientific">Thermatribacter velox</name>
    <dbReference type="NCBI Taxonomy" id="3039681"/>
    <lineage>
        <taxon>Bacteria</taxon>
        <taxon>Pseudomonadati</taxon>
        <taxon>Atribacterota</taxon>
        <taxon>Atribacteria</taxon>
        <taxon>Atribacterales</taxon>
        <taxon>Thermatribacteraceae</taxon>
        <taxon>Thermatribacter</taxon>
    </lineage>
</organism>
<comment type="cofactor">
    <cofactor evidence="1">
        <name>thiamine diphosphate</name>
        <dbReference type="ChEBI" id="CHEBI:58937"/>
    </cofactor>
</comment>
<comment type="similarity">
    <text evidence="2">Belongs to the transketolase family.</text>
</comment>
<dbReference type="PROSITE" id="PS00801">
    <property type="entry name" value="TRANSKETOLASE_1"/>
    <property type="match status" value="1"/>
</dbReference>
<dbReference type="Gene3D" id="3.40.50.970">
    <property type="match status" value="1"/>
</dbReference>
<protein>
    <submittedName>
        <fullName evidence="7">Transketolase</fullName>
    </submittedName>
</protein>
<dbReference type="PANTHER" id="PTHR47514:SF1">
    <property type="entry name" value="TRANSKETOLASE N-TERMINAL SECTION-RELATED"/>
    <property type="match status" value="1"/>
</dbReference>
<keyword evidence="8" id="KW-1185">Reference proteome</keyword>
<dbReference type="Proteomes" id="UP001461341">
    <property type="component" value="Chromosome"/>
</dbReference>
<gene>
    <name evidence="7" type="ORF">QBE54_01340</name>
</gene>
<dbReference type="InterPro" id="IPR029061">
    <property type="entry name" value="THDP-binding"/>
</dbReference>
<keyword evidence="5" id="KW-0786">Thiamine pyrophosphate</keyword>
<name>A0ABZ2YFD9_9BACT</name>
<dbReference type="RefSeq" id="WP_369018567.1">
    <property type="nucleotide sequence ID" value="NZ_CP121689.1"/>
</dbReference>
<evidence type="ECO:0000256" key="5">
    <source>
        <dbReference type="ARBA" id="ARBA00023052"/>
    </source>
</evidence>
<reference evidence="7 8" key="1">
    <citation type="submission" date="2023-03" db="EMBL/GenBank/DDBJ databases">
        <title>Novel Species.</title>
        <authorList>
            <person name="Ma S."/>
        </authorList>
    </citation>
    <scope>NUCLEOTIDE SEQUENCE [LARGE SCALE GENOMIC DNA]</scope>
    <source>
        <strain evidence="7 8">B11</strain>
    </source>
</reference>
<evidence type="ECO:0000256" key="1">
    <source>
        <dbReference type="ARBA" id="ARBA00001964"/>
    </source>
</evidence>
<evidence type="ECO:0000259" key="6">
    <source>
        <dbReference type="Pfam" id="PF00456"/>
    </source>
</evidence>
<evidence type="ECO:0000256" key="2">
    <source>
        <dbReference type="ARBA" id="ARBA00007131"/>
    </source>
</evidence>
<evidence type="ECO:0000256" key="4">
    <source>
        <dbReference type="ARBA" id="ARBA00022723"/>
    </source>
</evidence>
<feature type="domain" description="Transketolase N-terminal" evidence="6">
    <location>
        <begin position="10"/>
        <end position="250"/>
    </location>
</feature>
<accession>A0ABZ2YFD9</accession>
<dbReference type="SUPFAM" id="SSF52518">
    <property type="entry name" value="Thiamin diphosphate-binding fold (THDP-binding)"/>
    <property type="match status" value="1"/>
</dbReference>
<dbReference type="InterPro" id="IPR005474">
    <property type="entry name" value="Transketolase_N"/>
</dbReference>
<keyword evidence="4" id="KW-0479">Metal-binding</keyword>
<dbReference type="CDD" id="cd02012">
    <property type="entry name" value="TPP_TK"/>
    <property type="match status" value="1"/>
</dbReference>
<sequence>MKQLERKALQLRIEVLKMIYEAGSGHIGGSLSSLDILVSLFYGVMRFDPHRPFWEERDRFILSKGHSVEAYYAVLADLGFFPREELRNYCRFGSRLTGHPTTKVPGVEVNTGSLGHGLAVGAGMAMAGKMDQKGYKVYVLMGDGELGEGSVWEAAQIAAHYKLDNLIGIVDRNKLQISGCTEDILRLEDLMNKWSAFGWEVLNVDGHNFEELLKIFKAIPLTKNKPHVIIAHTTKGKGVSFMENDRSWHHRVPSKEEFEKALGELSTKLRELEENE</sequence>
<keyword evidence="3" id="KW-0808">Transferase</keyword>
<dbReference type="Pfam" id="PF00456">
    <property type="entry name" value="Transketolase_N"/>
    <property type="match status" value="1"/>
</dbReference>